<protein>
    <recommendedName>
        <fullName evidence="4">Enoyl reductase (ER) domain-containing protein</fullName>
    </recommendedName>
</protein>
<evidence type="ECO:0000256" key="3">
    <source>
        <dbReference type="SAM" id="MobiDB-lite"/>
    </source>
</evidence>
<dbReference type="SMART" id="SM00829">
    <property type="entry name" value="PKS_ER"/>
    <property type="match status" value="1"/>
</dbReference>
<dbReference type="PANTHER" id="PTHR45348">
    <property type="entry name" value="HYPOTHETICAL OXIDOREDUCTASE (EUROFUNG)"/>
    <property type="match status" value="1"/>
</dbReference>
<dbReference type="AlphaFoldDB" id="A0A7H8QUV4"/>
<dbReference type="InterPro" id="IPR011032">
    <property type="entry name" value="GroES-like_sf"/>
</dbReference>
<dbReference type="CDD" id="cd08249">
    <property type="entry name" value="enoyl_reductase_like"/>
    <property type="match status" value="2"/>
</dbReference>
<dbReference type="Proteomes" id="UP000509510">
    <property type="component" value="Chromosome III"/>
</dbReference>
<dbReference type="InterPro" id="IPR013149">
    <property type="entry name" value="ADH-like_C"/>
</dbReference>
<dbReference type="SUPFAM" id="SSF50129">
    <property type="entry name" value="GroES-like"/>
    <property type="match status" value="2"/>
</dbReference>
<sequence length="1012" mass="110734">MSPTNRASWLTTKQCPVNVVDSAPYTSPIANELVIRTKAIALNPADVVVQQLGVLLTQYPAILGCDVAGEVVEVDPSLSDTFKVGDRVTGSAACVHLRDGNYCYSGFQEYVVLKMPFIGKIPEGVRYEEAAVLPLGINTAASCLFSDKTLDLNLPSNEGKTLEKKQTVLIWGASSSVGSCGVQLATHAGYEVVGVASAKNHEMVKHLGARVCFDQNDPTVVDSIVKYLQDKDVVGAFSSVSSEAALDSLCEILDRNGGIKVVASVVPGAEQKASRQVTIRTNFTTDIEKNSFTRPVWKWLNRVMDESKIKYLPQPEIVGYGLEDVQKGVDLLAKGKVFCLLLLSNIMSPKKVRSLTSRLASSDNALSLFVSETDCVCRFFNPKNFCQQMTGVYSDVGRLWTGARIFADGDEKCRLDERNTRDTMPSKINLNMAAKSGETTAQLQCVQKGGPLQVVQVPKPSVKPDQVLIRQAFVGLNGLDWKQRDSGMFISRWPHVLGVEGAGVIEVVGSDVKHLQPGDEVMAWEVGMAHGEEWGGAYQEHLVMPVRYVTKKPNNISLEQAASLPVCYITAICAIYCLGLNLPVAYLQGKSESKHAPSSVLILGGSSSIGANAIQLLRLAYPSMPIFATSSPHNQAQLISLGATQVFNYRSPGLVSSIKAASPDAAGVDMIIDCLAAGATQSDICDSFDPKGSKRYSSVMSGITVPVPDGVTKFEVNGMILLEIEGGERVIPALTDLIEGGKYQVPLPVNFSRRQESVELKKKMSPRSESVTSRAPTKSLDIHSESDRGQRQDEEIEEEVFGRSEDDIGTPDTSSTSNKERQRGLYAAGRGGYNALKMFNGQVYSGMTVGSSHEWDYDQGLWKETKIEPDLWKIDYQATKRRARKAPKGSGVPVGAQYHWYIIAHQYVEKTDENTYETHLLGSKYKLAHKSASETSWSIPTVKGQREQEINLLEDAKRRIQNLPPVLASEKVKERKKEKGQQTLDKLFTKRKGACSDEGHQINKIAKLRHDK</sequence>
<keyword evidence="6" id="KW-1185">Reference proteome</keyword>
<dbReference type="PANTHER" id="PTHR45348:SF2">
    <property type="entry name" value="ZINC-TYPE ALCOHOL DEHYDROGENASE-LIKE PROTEIN C2E1P3.01"/>
    <property type="match status" value="1"/>
</dbReference>
<dbReference type="Gene3D" id="3.90.180.10">
    <property type="entry name" value="Medium-chain alcohol dehydrogenases, catalytic domain"/>
    <property type="match status" value="2"/>
</dbReference>
<feature type="compositionally biased region" description="Basic and acidic residues" evidence="3">
    <location>
        <begin position="780"/>
        <end position="793"/>
    </location>
</feature>
<dbReference type="InterPro" id="IPR020843">
    <property type="entry name" value="ER"/>
</dbReference>
<dbReference type="InterPro" id="IPR036291">
    <property type="entry name" value="NAD(P)-bd_dom_sf"/>
</dbReference>
<dbReference type="SUPFAM" id="SSF51735">
    <property type="entry name" value="NAD(P)-binding Rossmann-fold domains"/>
    <property type="match status" value="2"/>
</dbReference>
<organism evidence="5 6">
    <name type="scientific">Talaromyces rugulosus</name>
    <name type="common">Penicillium rugulosum</name>
    <dbReference type="NCBI Taxonomy" id="121627"/>
    <lineage>
        <taxon>Eukaryota</taxon>
        <taxon>Fungi</taxon>
        <taxon>Dikarya</taxon>
        <taxon>Ascomycota</taxon>
        <taxon>Pezizomycotina</taxon>
        <taxon>Eurotiomycetes</taxon>
        <taxon>Eurotiomycetidae</taxon>
        <taxon>Eurotiales</taxon>
        <taxon>Trichocomaceae</taxon>
        <taxon>Talaromyces</taxon>
        <taxon>Talaromyces sect. Islandici</taxon>
    </lineage>
</organism>
<keyword evidence="2" id="KW-0560">Oxidoreductase</keyword>
<gene>
    <name evidence="5" type="ORF">TRUGW13939_04914</name>
</gene>
<comment type="similarity">
    <text evidence="1">Belongs to the zinc-containing alcohol dehydrogenase family.</text>
</comment>
<evidence type="ECO:0000256" key="2">
    <source>
        <dbReference type="ARBA" id="ARBA00023002"/>
    </source>
</evidence>
<proteinExistence type="inferred from homology"/>
<dbReference type="InterPro" id="IPR013154">
    <property type="entry name" value="ADH-like_N"/>
</dbReference>
<dbReference type="Gene3D" id="3.40.50.720">
    <property type="entry name" value="NAD(P)-binding Rossmann-like Domain"/>
    <property type="match status" value="2"/>
</dbReference>
<dbReference type="GO" id="GO:0016651">
    <property type="term" value="F:oxidoreductase activity, acting on NAD(P)H"/>
    <property type="evidence" value="ECO:0007669"/>
    <property type="project" value="InterPro"/>
</dbReference>
<dbReference type="Pfam" id="PF08240">
    <property type="entry name" value="ADH_N"/>
    <property type="match status" value="2"/>
</dbReference>
<dbReference type="OrthoDB" id="48317at2759"/>
<reference evidence="6" key="1">
    <citation type="submission" date="2020-06" db="EMBL/GenBank/DDBJ databases">
        <title>A chromosome-scale genome assembly of Talaromyces rugulosus W13939.</title>
        <authorList>
            <person name="Wang B."/>
            <person name="Guo L."/>
            <person name="Ye K."/>
            <person name="Wang L."/>
        </authorList>
    </citation>
    <scope>NUCLEOTIDE SEQUENCE [LARGE SCALE GENOMIC DNA]</scope>
    <source>
        <strain evidence="6">W13939</strain>
    </source>
</reference>
<evidence type="ECO:0000313" key="5">
    <source>
        <dbReference type="EMBL" id="QKX57794.1"/>
    </source>
</evidence>
<feature type="domain" description="Enoyl reductase (ER)" evidence="4">
    <location>
        <begin position="449"/>
        <end position="771"/>
    </location>
</feature>
<dbReference type="RefSeq" id="XP_035343972.1">
    <property type="nucleotide sequence ID" value="XM_035488079.1"/>
</dbReference>
<evidence type="ECO:0000313" key="6">
    <source>
        <dbReference type="Proteomes" id="UP000509510"/>
    </source>
</evidence>
<dbReference type="InterPro" id="IPR047122">
    <property type="entry name" value="Trans-enoyl_RdTase-like"/>
</dbReference>
<dbReference type="EMBL" id="CP055900">
    <property type="protein sequence ID" value="QKX57794.1"/>
    <property type="molecule type" value="Genomic_DNA"/>
</dbReference>
<feature type="compositionally biased region" description="Polar residues" evidence="3">
    <location>
        <begin position="767"/>
        <end position="776"/>
    </location>
</feature>
<evidence type="ECO:0000259" key="4">
    <source>
        <dbReference type="SMART" id="SM00829"/>
    </source>
</evidence>
<name>A0A7H8QUV4_TALRU</name>
<evidence type="ECO:0000256" key="1">
    <source>
        <dbReference type="ARBA" id="ARBA00008072"/>
    </source>
</evidence>
<dbReference type="KEGG" id="trg:TRUGW13939_04914"/>
<feature type="region of interest" description="Disordered" evidence="3">
    <location>
        <begin position="758"/>
        <end position="821"/>
    </location>
</feature>
<accession>A0A7H8QUV4</accession>
<dbReference type="Pfam" id="PF00107">
    <property type="entry name" value="ADH_zinc_N"/>
    <property type="match status" value="2"/>
</dbReference>
<dbReference type="GeneID" id="55992412"/>